<reference evidence="2" key="1">
    <citation type="submission" date="2021-02" db="EMBL/GenBank/DDBJ databases">
        <authorList>
            <person name="Dougan E. K."/>
            <person name="Rhodes N."/>
            <person name="Thang M."/>
            <person name="Chan C."/>
        </authorList>
    </citation>
    <scope>NUCLEOTIDE SEQUENCE</scope>
</reference>
<comment type="caution">
    <text evidence="2">The sequence shown here is derived from an EMBL/GenBank/DDBJ whole genome shotgun (WGS) entry which is preliminary data.</text>
</comment>
<protein>
    <submittedName>
        <fullName evidence="2">Uncharacterized protein</fullName>
    </submittedName>
</protein>
<evidence type="ECO:0000256" key="1">
    <source>
        <dbReference type="SAM" id="MobiDB-lite"/>
    </source>
</evidence>
<keyword evidence="3" id="KW-1185">Reference proteome</keyword>
<feature type="region of interest" description="Disordered" evidence="1">
    <location>
        <begin position="18"/>
        <end position="40"/>
    </location>
</feature>
<organism evidence="2 3">
    <name type="scientific">Symbiodinium necroappetens</name>
    <dbReference type="NCBI Taxonomy" id="1628268"/>
    <lineage>
        <taxon>Eukaryota</taxon>
        <taxon>Sar</taxon>
        <taxon>Alveolata</taxon>
        <taxon>Dinophyceae</taxon>
        <taxon>Suessiales</taxon>
        <taxon>Symbiodiniaceae</taxon>
        <taxon>Symbiodinium</taxon>
    </lineage>
</organism>
<accession>A0A812M0P4</accession>
<dbReference type="Proteomes" id="UP000601435">
    <property type="component" value="Unassembled WGS sequence"/>
</dbReference>
<dbReference type="OrthoDB" id="434439at2759"/>
<dbReference type="AlphaFoldDB" id="A0A812M0P4"/>
<name>A0A812M0P4_9DINO</name>
<gene>
    <name evidence="2" type="ORF">SNEC2469_LOCUS5379</name>
</gene>
<evidence type="ECO:0000313" key="2">
    <source>
        <dbReference type="EMBL" id="CAE7253360.1"/>
    </source>
</evidence>
<sequence>MATQRELSPASVGCDFAASSWPSDHSEPDLQYAQSDTSTDEGETAVMRLVGRAALRPPLRLRNESFLRSTFARAKEFGSQALHVVLDRRVQQGAAAGALSCGAWGGFWGLCNGSVIGCSVGLMAAPFTLGFSVPVLTSMMAWTGLVVGSSAGVGAGLVGGGCAGYLYSVHNTARIQGGYINCLCHGAAKAAHTETPAAAAYATVTLVPATLKSAGICSGGTRLRTHQRKFDANSPEQDELTQEAPLEQFSLNCAIGHVAADVAGDAYLGVLTCSWPMAILWYPKEGNKSNISKLPRPAEGGGSLAGRRFVNEGRWNADLRLAGPWRTLYLIVLVDMVNFGMVFPLLPSIAEQFGVDAAAAGSSASLNYHWGMHFGVLASHPRFNSSKDWTQLDAPFLRQHHAKIG</sequence>
<dbReference type="EMBL" id="CAJNJA010010065">
    <property type="protein sequence ID" value="CAE7253360.1"/>
    <property type="molecule type" value="Genomic_DNA"/>
</dbReference>
<evidence type="ECO:0000313" key="3">
    <source>
        <dbReference type="Proteomes" id="UP000601435"/>
    </source>
</evidence>
<proteinExistence type="predicted"/>